<dbReference type="Gene3D" id="1.10.260.40">
    <property type="entry name" value="lambda repressor-like DNA-binding domains"/>
    <property type="match status" value="1"/>
</dbReference>
<dbReference type="PANTHER" id="PTHR30146:SF148">
    <property type="entry name" value="HTH-TYPE TRANSCRIPTIONAL REPRESSOR PURR-RELATED"/>
    <property type="match status" value="1"/>
</dbReference>
<protein>
    <submittedName>
        <fullName evidence="6">LacI family DNA-binding transcriptional regulator</fullName>
    </submittedName>
</protein>
<accession>A0ABV6JF16</accession>
<dbReference type="SUPFAM" id="SSF53822">
    <property type="entry name" value="Periplasmic binding protein-like I"/>
    <property type="match status" value="1"/>
</dbReference>
<keyword evidence="3 6" id="KW-0238">DNA-binding</keyword>
<sequence length="342" mass="38442">MKKKVTLRDLSEKLGLSTAAVSKALRGHQGVSEATRKLVMETAASMKYGGLSEPVKKEQRGTDAFIIVDRRELTEPHTMSTYFFIDNAMKAHGLEVAIHGVPMDGDDRAIFRLIESANPSALFLFGRFSQKFAEELKATGKITIVIDYDYPALNVDVVLPNDYQGAYTAVQHLVHAGHHRIGFIGDKRLSPGFHDRYNGFIDALEYWGLEANSKHIYDMKFKDAFGAINFNPIIRQIDYDDLPTAFFCANDPIAFVLNNSLNARGFKTPDDVSIVGFDNLDSSQWQYPPLTSVNYPREHIARKAVDLMLWRLEDRDSPCNKILVQPALVVRQSVATPRKMSN</sequence>
<dbReference type="EMBL" id="JBHLVF010000041">
    <property type="protein sequence ID" value="MFC0394504.1"/>
    <property type="molecule type" value="Genomic_DNA"/>
</dbReference>
<evidence type="ECO:0000259" key="5">
    <source>
        <dbReference type="PROSITE" id="PS50932"/>
    </source>
</evidence>
<reference evidence="6 7" key="1">
    <citation type="submission" date="2024-09" db="EMBL/GenBank/DDBJ databases">
        <authorList>
            <person name="Sun Q."/>
            <person name="Mori K."/>
        </authorList>
    </citation>
    <scope>NUCLEOTIDE SEQUENCE [LARGE SCALE GENOMIC DNA]</scope>
    <source>
        <strain evidence="6 7">CCM 4839</strain>
    </source>
</reference>
<dbReference type="Gene3D" id="3.40.50.2300">
    <property type="match status" value="2"/>
</dbReference>
<keyword evidence="7" id="KW-1185">Reference proteome</keyword>
<keyword evidence="2" id="KW-0805">Transcription regulation</keyword>
<evidence type="ECO:0000313" key="6">
    <source>
        <dbReference type="EMBL" id="MFC0394504.1"/>
    </source>
</evidence>
<dbReference type="GO" id="GO:0003677">
    <property type="term" value="F:DNA binding"/>
    <property type="evidence" value="ECO:0007669"/>
    <property type="project" value="UniProtKB-KW"/>
</dbReference>
<proteinExistence type="predicted"/>
<dbReference type="InterPro" id="IPR046335">
    <property type="entry name" value="LacI/GalR-like_sensor"/>
</dbReference>
<dbReference type="InterPro" id="IPR000843">
    <property type="entry name" value="HTH_LacI"/>
</dbReference>
<dbReference type="PROSITE" id="PS50932">
    <property type="entry name" value="HTH_LACI_2"/>
    <property type="match status" value="1"/>
</dbReference>
<dbReference type="Proteomes" id="UP001589818">
    <property type="component" value="Unassembled WGS sequence"/>
</dbReference>
<dbReference type="InterPro" id="IPR028082">
    <property type="entry name" value="Peripla_BP_I"/>
</dbReference>
<evidence type="ECO:0000256" key="2">
    <source>
        <dbReference type="ARBA" id="ARBA00023015"/>
    </source>
</evidence>
<organism evidence="6 7">
    <name type="scientific">Paenibacillus mendelii</name>
    <dbReference type="NCBI Taxonomy" id="206163"/>
    <lineage>
        <taxon>Bacteria</taxon>
        <taxon>Bacillati</taxon>
        <taxon>Bacillota</taxon>
        <taxon>Bacilli</taxon>
        <taxon>Bacillales</taxon>
        <taxon>Paenibacillaceae</taxon>
        <taxon>Paenibacillus</taxon>
    </lineage>
</organism>
<keyword evidence="4" id="KW-0804">Transcription</keyword>
<dbReference type="RefSeq" id="WP_204815633.1">
    <property type="nucleotide sequence ID" value="NZ_JANHOF010000001.1"/>
</dbReference>
<dbReference type="SUPFAM" id="SSF47413">
    <property type="entry name" value="lambda repressor-like DNA-binding domains"/>
    <property type="match status" value="1"/>
</dbReference>
<keyword evidence="1" id="KW-0678">Repressor</keyword>
<evidence type="ECO:0000256" key="3">
    <source>
        <dbReference type="ARBA" id="ARBA00023125"/>
    </source>
</evidence>
<evidence type="ECO:0000256" key="1">
    <source>
        <dbReference type="ARBA" id="ARBA00022491"/>
    </source>
</evidence>
<evidence type="ECO:0000256" key="4">
    <source>
        <dbReference type="ARBA" id="ARBA00023163"/>
    </source>
</evidence>
<feature type="domain" description="HTH lacI-type" evidence="5">
    <location>
        <begin position="5"/>
        <end position="48"/>
    </location>
</feature>
<gene>
    <name evidence="6" type="ORF">ACFFJ8_24485</name>
</gene>
<dbReference type="CDD" id="cd01392">
    <property type="entry name" value="HTH_LacI"/>
    <property type="match status" value="1"/>
</dbReference>
<comment type="caution">
    <text evidence="6">The sequence shown here is derived from an EMBL/GenBank/DDBJ whole genome shotgun (WGS) entry which is preliminary data.</text>
</comment>
<dbReference type="Pfam" id="PF13377">
    <property type="entry name" value="Peripla_BP_3"/>
    <property type="match status" value="1"/>
</dbReference>
<evidence type="ECO:0000313" key="7">
    <source>
        <dbReference type="Proteomes" id="UP001589818"/>
    </source>
</evidence>
<dbReference type="PANTHER" id="PTHR30146">
    <property type="entry name" value="LACI-RELATED TRANSCRIPTIONAL REPRESSOR"/>
    <property type="match status" value="1"/>
</dbReference>
<dbReference type="InterPro" id="IPR010982">
    <property type="entry name" value="Lambda_DNA-bd_dom_sf"/>
</dbReference>
<name>A0ABV6JF16_9BACL</name>
<dbReference type="SMART" id="SM00354">
    <property type="entry name" value="HTH_LACI"/>
    <property type="match status" value="1"/>
</dbReference>